<dbReference type="Pfam" id="PF04430">
    <property type="entry name" value="DUF498"/>
    <property type="match status" value="1"/>
</dbReference>
<name>A0A367KXN5_RHIST</name>
<reference evidence="2 3" key="1">
    <citation type="journal article" date="2018" name="G3 (Bethesda)">
        <title>Phylogenetic and Phylogenomic Definition of Rhizopus Species.</title>
        <authorList>
            <person name="Gryganskyi A.P."/>
            <person name="Golan J."/>
            <person name="Dolatabadi S."/>
            <person name="Mondo S."/>
            <person name="Robb S."/>
            <person name="Idnurm A."/>
            <person name="Muszewska A."/>
            <person name="Steczkiewicz K."/>
            <person name="Masonjones S."/>
            <person name="Liao H.L."/>
            <person name="Gajdeczka M.T."/>
            <person name="Anike F."/>
            <person name="Vuek A."/>
            <person name="Anishchenko I.M."/>
            <person name="Voigt K."/>
            <person name="de Hoog G.S."/>
            <person name="Smith M.E."/>
            <person name="Heitman J."/>
            <person name="Vilgalys R."/>
            <person name="Stajich J.E."/>
        </authorList>
    </citation>
    <scope>NUCLEOTIDE SEQUENCE [LARGE SCALE GENOMIC DNA]</scope>
    <source>
        <strain evidence="2 3">LSU 92-RS-03</strain>
    </source>
</reference>
<evidence type="ECO:0000313" key="3">
    <source>
        <dbReference type="Proteomes" id="UP000253551"/>
    </source>
</evidence>
<dbReference type="InterPro" id="IPR036748">
    <property type="entry name" value="MTH938-like_sf"/>
</dbReference>
<feature type="region of interest" description="Disordered" evidence="1">
    <location>
        <begin position="14"/>
        <end position="35"/>
    </location>
</feature>
<dbReference type="PANTHER" id="PTHR21192">
    <property type="entry name" value="NUCLEAR PROTEIN E3-3"/>
    <property type="match status" value="1"/>
</dbReference>
<dbReference type="InterPro" id="IPR007523">
    <property type="entry name" value="NDUFAF3/AAMDC"/>
</dbReference>
<proteinExistence type="predicted"/>
<evidence type="ECO:0008006" key="4">
    <source>
        <dbReference type="Google" id="ProtNLM"/>
    </source>
</evidence>
<gene>
    <name evidence="2" type="ORF">CU098_010908</name>
</gene>
<organism evidence="2 3">
    <name type="scientific">Rhizopus stolonifer</name>
    <name type="common">Rhizopus nigricans</name>
    <dbReference type="NCBI Taxonomy" id="4846"/>
    <lineage>
        <taxon>Eukaryota</taxon>
        <taxon>Fungi</taxon>
        <taxon>Fungi incertae sedis</taxon>
        <taxon>Mucoromycota</taxon>
        <taxon>Mucoromycotina</taxon>
        <taxon>Mucoromycetes</taxon>
        <taxon>Mucorales</taxon>
        <taxon>Mucorineae</taxon>
        <taxon>Rhizopodaceae</taxon>
        <taxon>Rhizopus</taxon>
    </lineage>
</organism>
<sequence length="275" mass="30878">MSILSYWFGLGDDSKSNDSNRLQSNNLGRQEETQPSLGLFNIPPSYIKYPEGMFDRRSFMQGVKLIEVAMDEFDSGNDANGLDIYLTGLDKILAALPAWRLNEKKPEDAWEQANVDPSTIANQAVPQPMSDAIPNSMLSAFNNMFDRGPNVGIDVITKHGFVLTNKVRVEHPIILLNGSPFLWKAPPRAEGYMPMKDWNLEAFKIFEIVSPRPELIMFGTGREFAPVPEHIRNFFFKLGIQVDQMGTKNAAATYNVLAEEGRRIAAVLLPLDEQK</sequence>
<dbReference type="GO" id="GO:0005743">
    <property type="term" value="C:mitochondrial inner membrane"/>
    <property type="evidence" value="ECO:0007669"/>
    <property type="project" value="TreeGrafter"/>
</dbReference>
<dbReference type="EMBL" id="PJQM01000064">
    <property type="protein sequence ID" value="RCI06907.1"/>
    <property type="molecule type" value="Genomic_DNA"/>
</dbReference>
<dbReference type="SUPFAM" id="SSF64076">
    <property type="entry name" value="MTH938-like"/>
    <property type="match status" value="1"/>
</dbReference>
<evidence type="ECO:0000313" key="2">
    <source>
        <dbReference type="EMBL" id="RCI06907.1"/>
    </source>
</evidence>
<dbReference type="GO" id="GO:0032981">
    <property type="term" value="P:mitochondrial respiratory chain complex I assembly"/>
    <property type="evidence" value="ECO:0007669"/>
    <property type="project" value="TreeGrafter"/>
</dbReference>
<dbReference type="PANTHER" id="PTHR21192:SF2">
    <property type="entry name" value="NADH DEHYDROGENASE [UBIQUINONE] 1 ALPHA SUBCOMPLEX ASSEMBLY FACTOR 3"/>
    <property type="match status" value="1"/>
</dbReference>
<evidence type="ECO:0000256" key="1">
    <source>
        <dbReference type="SAM" id="MobiDB-lite"/>
    </source>
</evidence>
<dbReference type="Proteomes" id="UP000253551">
    <property type="component" value="Unassembled WGS sequence"/>
</dbReference>
<dbReference type="STRING" id="4846.A0A367KXN5"/>
<feature type="compositionally biased region" description="Polar residues" evidence="1">
    <location>
        <begin position="19"/>
        <end position="35"/>
    </location>
</feature>
<accession>A0A367KXN5</accession>
<keyword evidence="3" id="KW-1185">Reference proteome</keyword>
<dbReference type="OrthoDB" id="20681at2759"/>
<dbReference type="Gene3D" id="3.40.1230.10">
    <property type="entry name" value="MTH938-like"/>
    <property type="match status" value="1"/>
</dbReference>
<protein>
    <recommendedName>
        <fullName evidence="4">NADH dehydrogenase [ubiquinone] 1 alpha subcomplex assembly factor 3</fullName>
    </recommendedName>
</protein>
<dbReference type="AlphaFoldDB" id="A0A367KXN5"/>
<comment type="caution">
    <text evidence="2">The sequence shown here is derived from an EMBL/GenBank/DDBJ whole genome shotgun (WGS) entry which is preliminary data.</text>
</comment>